<evidence type="ECO:0000256" key="3">
    <source>
        <dbReference type="ARBA" id="ARBA00023163"/>
    </source>
</evidence>
<dbReference type="SMART" id="SM00354">
    <property type="entry name" value="HTH_LACI"/>
    <property type="match status" value="1"/>
</dbReference>
<dbReference type="Gene3D" id="1.10.260.40">
    <property type="entry name" value="lambda repressor-like DNA-binding domains"/>
    <property type="match status" value="1"/>
</dbReference>
<keyword evidence="6" id="KW-1185">Reference proteome</keyword>
<dbReference type="InterPro" id="IPR010982">
    <property type="entry name" value="Lambda_DNA-bd_dom_sf"/>
</dbReference>
<protein>
    <submittedName>
        <fullName evidence="5">LacI family transcriptional regulator</fullName>
    </submittedName>
</protein>
<dbReference type="InterPro" id="IPR028082">
    <property type="entry name" value="Peripla_BP_I"/>
</dbReference>
<evidence type="ECO:0000259" key="4">
    <source>
        <dbReference type="PROSITE" id="PS50932"/>
    </source>
</evidence>
<dbReference type="InterPro" id="IPR000843">
    <property type="entry name" value="HTH_LacI"/>
</dbReference>
<feature type="domain" description="HTH lacI-type" evidence="4">
    <location>
        <begin position="3"/>
        <end position="58"/>
    </location>
</feature>
<dbReference type="EMBL" id="CP023482">
    <property type="protein sequence ID" value="ATH96054.1"/>
    <property type="molecule type" value="Genomic_DNA"/>
</dbReference>
<evidence type="ECO:0000313" key="6">
    <source>
        <dbReference type="Proteomes" id="UP000815698"/>
    </source>
</evidence>
<dbReference type="InterPro" id="IPR046335">
    <property type="entry name" value="LacI/GalR-like_sensor"/>
</dbReference>
<evidence type="ECO:0000256" key="2">
    <source>
        <dbReference type="ARBA" id="ARBA00023125"/>
    </source>
</evidence>
<evidence type="ECO:0000256" key="1">
    <source>
        <dbReference type="ARBA" id="ARBA00023015"/>
    </source>
</evidence>
<dbReference type="Pfam" id="PF13377">
    <property type="entry name" value="Peripla_BP_3"/>
    <property type="match status" value="1"/>
</dbReference>
<dbReference type="PANTHER" id="PTHR30146">
    <property type="entry name" value="LACI-RELATED TRANSCRIPTIONAL REPRESSOR"/>
    <property type="match status" value="1"/>
</dbReference>
<dbReference type="Gene3D" id="3.40.50.2300">
    <property type="match status" value="2"/>
</dbReference>
<dbReference type="SUPFAM" id="SSF47413">
    <property type="entry name" value="lambda repressor-like DNA-binding domains"/>
    <property type="match status" value="1"/>
</dbReference>
<evidence type="ECO:0000313" key="5">
    <source>
        <dbReference type="EMBL" id="ATH96054.1"/>
    </source>
</evidence>
<reference evidence="5 6" key="1">
    <citation type="journal article" date="2016" name="Int. J. Syst. Evol. Microbiol.">
        <title>Dermabacter jinjuensis sp. nov., a novel species of the genus Dermabacter isolated from a clinical specimen.</title>
        <authorList>
            <person name="Park Y.K."/>
            <person name="Lee K.M."/>
            <person name="Lee W.K."/>
            <person name="Cho M.J."/>
            <person name="Lee H.S."/>
            <person name="Cho Y.G."/>
            <person name="Lee Y.C."/>
            <person name="Lee W.K."/>
            <person name="Seong W.K."/>
            <person name="Hwang K.J."/>
        </authorList>
    </citation>
    <scope>NUCLEOTIDE SEQUENCE [LARGE SCALE GENOMIC DNA]</scope>
    <source>
        <strain evidence="5 6">32T</strain>
    </source>
</reference>
<dbReference type="RefSeq" id="WP_070435889.1">
    <property type="nucleotide sequence ID" value="NZ_CP023482.1"/>
</dbReference>
<dbReference type="PANTHER" id="PTHR30146:SF24">
    <property type="entry name" value="XYLOSE OPERON REGULATORY PROTEIN"/>
    <property type="match status" value="1"/>
</dbReference>
<sequence>MSVTLADVAAKAGVSTMTVSNVLTGKSGKVSEKTAQRVLDAVAETGYVVNASARALSAKNSHIVAIVVAGNGPILRGAHDSRMVGHITAELQKHGYNAMLIAASDISKTISSLRSWRVDGGIVLNTLAHELEALHEREDIPLLFVDSYIERPGLLSVRTDDYGGGRLAAEHLIANGHRDHVCFLGPIRGHTGVVDERFRGFTDAYLDHDLPKPVVPFSISDTTARTGIELAPKFAALDPRPSAVFCSADDLAVGLMSSLAREGVVVPRDLSVVGFDGFDISLTATPALTTIGQNVENKARLAVSRLLAAIGGSGTLEDSCHDAPLEVSLLERETVASVTT</sequence>
<dbReference type="CDD" id="cd01392">
    <property type="entry name" value="HTH_LacI"/>
    <property type="match status" value="1"/>
</dbReference>
<dbReference type="PROSITE" id="PS50932">
    <property type="entry name" value="HTH_LACI_2"/>
    <property type="match status" value="1"/>
</dbReference>
<keyword evidence="1" id="KW-0805">Transcription regulation</keyword>
<gene>
    <name evidence="5" type="ORF">COP05_02315</name>
</gene>
<dbReference type="Pfam" id="PF00356">
    <property type="entry name" value="LacI"/>
    <property type="match status" value="1"/>
</dbReference>
<dbReference type="SUPFAM" id="SSF53822">
    <property type="entry name" value="Periplasmic binding protein-like I"/>
    <property type="match status" value="1"/>
</dbReference>
<name>A0ABN5DPN1_9MICO</name>
<dbReference type="CDD" id="cd06267">
    <property type="entry name" value="PBP1_LacI_sugar_binding-like"/>
    <property type="match status" value="1"/>
</dbReference>
<dbReference type="Proteomes" id="UP000815698">
    <property type="component" value="Chromosome"/>
</dbReference>
<keyword evidence="3" id="KW-0804">Transcription</keyword>
<dbReference type="PROSITE" id="PS00356">
    <property type="entry name" value="HTH_LACI_1"/>
    <property type="match status" value="1"/>
</dbReference>
<proteinExistence type="predicted"/>
<keyword evidence="2" id="KW-0238">DNA-binding</keyword>
<organism evidence="5 6">
    <name type="scientific">Dermabacter jinjuensis</name>
    <dbReference type="NCBI Taxonomy" id="1667168"/>
    <lineage>
        <taxon>Bacteria</taxon>
        <taxon>Bacillati</taxon>
        <taxon>Actinomycetota</taxon>
        <taxon>Actinomycetes</taxon>
        <taxon>Micrococcales</taxon>
        <taxon>Dermabacteraceae</taxon>
        <taxon>Dermabacter</taxon>
    </lineage>
</organism>
<accession>A0ABN5DPN1</accession>